<dbReference type="EMBL" id="JAGTTL010000010">
    <property type="protein sequence ID" value="KAK6317436.1"/>
    <property type="molecule type" value="Genomic_DNA"/>
</dbReference>
<name>A0AAN8QYY9_9TELE</name>
<keyword evidence="4 5" id="KW-0472">Membrane</keyword>
<dbReference type="InterPro" id="IPR036259">
    <property type="entry name" value="MFS_trans_sf"/>
</dbReference>
<evidence type="ECO:0000256" key="5">
    <source>
        <dbReference type="SAM" id="Phobius"/>
    </source>
</evidence>
<dbReference type="Pfam" id="PF00083">
    <property type="entry name" value="Sugar_tr"/>
    <property type="match status" value="1"/>
</dbReference>
<dbReference type="SUPFAM" id="SSF103473">
    <property type="entry name" value="MFS general substrate transporter"/>
    <property type="match status" value="1"/>
</dbReference>
<keyword evidence="3 5" id="KW-1133">Transmembrane helix</keyword>
<organism evidence="6 7">
    <name type="scientific">Coregonus suidteri</name>
    <dbReference type="NCBI Taxonomy" id="861788"/>
    <lineage>
        <taxon>Eukaryota</taxon>
        <taxon>Metazoa</taxon>
        <taxon>Chordata</taxon>
        <taxon>Craniata</taxon>
        <taxon>Vertebrata</taxon>
        <taxon>Euteleostomi</taxon>
        <taxon>Actinopterygii</taxon>
        <taxon>Neopterygii</taxon>
        <taxon>Teleostei</taxon>
        <taxon>Protacanthopterygii</taxon>
        <taxon>Salmoniformes</taxon>
        <taxon>Salmonidae</taxon>
        <taxon>Coregoninae</taxon>
        <taxon>Coregonus</taxon>
    </lineage>
</organism>
<gene>
    <name evidence="6" type="ORF">J4Q44_G00128360</name>
</gene>
<evidence type="ECO:0000256" key="3">
    <source>
        <dbReference type="ARBA" id="ARBA00022989"/>
    </source>
</evidence>
<evidence type="ECO:0000313" key="6">
    <source>
        <dbReference type="EMBL" id="KAK6317436.1"/>
    </source>
</evidence>
<sequence length="97" mass="11472">MLSPSKRIIYSTLGVCIFYTIGYTLLPAVAFFIRDWRMLMLALTLPGFLYIPFWWFIPESPRWLLSQGRVQEAEAILRDAARRNRVTAPEVIFRLYR</sequence>
<proteinExistence type="predicted"/>
<dbReference type="AlphaFoldDB" id="A0AAN8QYY9"/>
<comment type="subcellular location">
    <subcellularLocation>
        <location evidence="1">Membrane</location>
        <topology evidence="1">Multi-pass membrane protein</topology>
    </subcellularLocation>
</comment>
<keyword evidence="7" id="KW-1185">Reference proteome</keyword>
<dbReference type="GO" id="GO:0016020">
    <property type="term" value="C:membrane"/>
    <property type="evidence" value="ECO:0007669"/>
    <property type="project" value="UniProtKB-SubCell"/>
</dbReference>
<dbReference type="Proteomes" id="UP001356427">
    <property type="component" value="Unassembled WGS sequence"/>
</dbReference>
<dbReference type="GO" id="GO:0022857">
    <property type="term" value="F:transmembrane transporter activity"/>
    <property type="evidence" value="ECO:0007669"/>
    <property type="project" value="InterPro"/>
</dbReference>
<evidence type="ECO:0000256" key="4">
    <source>
        <dbReference type="ARBA" id="ARBA00023136"/>
    </source>
</evidence>
<accession>A0AAN8QYY9</accession>
<dbReference type="InterPro" id="IPR005828">
    <property type="entry name" value="MFS_sugar_transport-like"/>
</dbReference>
<evidence type="ECO:0000256" key="1">
    <source>
        <dbReference type="ARBA" id="ARBA00004141"/>
    </source>
</evidence>
<evidence type="ECO:0000313" key="7">
    <source>
        <dbReference type="Proteomes" id="UP001356427"/>
    </source>
</evidence>
<feature type="transmembrane region" description="Helical" evidence="5">
    <location>
        <begin position="39"/>
        <end position="57"/>
    </location>
</feature>
<protein>
    <submittedName>
        <fullName evidence="6">Uncharacterized protein</fullName>
    </submittedName>
</protein>
<dbReference type="Gene3D" id="1.20.1250.20">
    <property type="entry name" value="MFS general substrate transporter like domains"/>
    <property type="match status" value="1"/>
</dbReference>
<dbReference type="PANTHER" id="PTHR24064">
    <property type="entry name" value="SOLUTE CARRIER FAMILY 22 MEMBER"/>
    <property type="match status" value="1"/>
</dbReference>
<comment type="caution">
    <text evidence="6">The sequence shown here is derived from an EMBL/GenBank/DDBJ whole genome shotgun (WGS) entry which is preliminary data.</text>
</comment>
<reference evidence="6 7" key="1">
    <citation type="submission" date="2021-04" db="EMBL/GenBank/DDBJ databases">
        <authorList>
            <person name="De Guttry C."/>
            <person name="Zahm M."/>
            <person name="Klopp C."/>
            <person name="Cabau C."/>
            <person name="Louis A."/>
            <person name="Berthelot C."/>
            <person name="Parey E."/>
            <person name="Roest Crollius H."/>
            <person name="Montfort J."/>
            <person name="Robinson-Rechavi M."/>
            <person name="Bucao C."/>
            <person name="Bouchez O."/>
            <person name="Gislard M."/>
            <person name="Lluch J."/>
            <person name="Milhes M."/>
            <person name="Lampietro C."/>
            <person name="Lopez Roques C."/>
            <person name="Donnadieu C."/>
            <person name="Braasch I."/>
            <person name="Desvignes T."/>
            <person name="Postlethwait J."/>
            <person name="Bobe J."/>
            <person name="Wedekind C."/>
            <person name="Guiguen Y."/>
        </authorList>
    </citation>
    <scope>NUCLEOTIDE SEQUENCE [LARGE SCALE GENOMIC DNA]</scope>
    <source>
        <strain evidence="6">Cs_M1</strain>
        <tissue evidence="6">Blood</tissue>
    </source>
</reference>
<keyword evidence="2 5" id="KW-0812">Transmembrane</keyword>
<feature type="transmembrane region" description="Helical" evidence="5">
    <location>
        <begin position="12"/>
        <end position="33"/>
    </location>
</feature>
<evidence type="ECO:0000256" key="2">
    <source>
        <dbReference type="ARBA" id="ARBA00022692"/>
    </source>
</evidence>